<dbReference type="EMBL" id="CP019646">
    <property type="protein sequence ID" value="AQQ71881.1"/>
    <property type="molecule type" value="Genomic_DNA"/>
</dbReference>
<protein>
    <submittedName>
        <fullName evidence="1">Uncharacterized protein</fullName>
    </submittedName>
</protein>
<sequence>MVKIQTKAVLEQLRSEDLKLIARKLNLSRNITRKADLINEFQRLFENDLPKILDLCTDKQKTLLAEAAYGQGKVQKKTFKGKYGYPCPQRNYSWPSKDISPFNLLVFNSEDGRHICVLPDIVESLRQLLPKPEKVTIKTADTIEKTYKYDAAERPIHIFEGESVVFTELRQMLSMVQAGKIKVAAKSKRPTDSSVRQISTALVLPDFELDIPEKIARRWDESAGAVRAHAWGVILQQCGWCKVNGNKLDFTRTGKKLLSGITPSDLKTGFLRYLRNDSFDEMNRINNIRGQTGKGKREMTRVSDRKVVFCNSMEHWPVNKWIGFNDACRFAMASGKMFDLCHSDPWNLYFCDKNYGSLGYNGIGEGLERQFLRVFLFESLATLGLVDVAYTWPHHLWPEMGNCWGVDDLSFCGRYDGLLYVKLNSLGAYCLGICDKYEAPKIQQRKLFKVLSNHELASVQDCEIPAADLCTLELFAKPKSEFVWKLDKNRILKHIESGGSIENLKLFLKNKTDGEIPETVHIFLRDIEKKLSAFCGIQDAILIEVNDKTTAALIAHDSHAGKCCYPAGSFRLVVPKKKERAFRSALKKMGYVLPQ</sequence>
<dbReference type="AlphaFoldDB" id="A0A1Q2MGR6"/>
<dbReference type="KEGG" id="pbas:SMSP2_02260"/>
<dbReference type="RefSeq" id="WP_146684080.1">
    <property type="nucleotide sequence ID" value="NZ_CP019646.1"/>
</dbReference>
<accession>A0A1Q2MGR6</accession>
<reference evidence="2" key="1">
    <citation type="submission" date="2017-02" db="EMBL/GenBank/DDBJ databases">
        <title>Comparative genomics and description of representatives of a novel lineage of planctomycetes thriving in anoxic sediments.</title>
        <authorList>
            <person name="Spring S."/>
            <person name="Bunk B."/>
            <person name="Sproer C."/>
        </authorList>
    </citation>
    <scope>NUCLEOTIDE SEQUENCE [LARGE SCALE GENOMIC DNA]</scope>
    <source>
        <strain evidence="2">SM-Chi-D1</strain>
    </source>
</reference>
<dbReference type="Proteomes" id="UP000188181">
    <property type="component" value="Chromosome"/>
</dbReference>
<evidence type="ECO:0000313" key="1">
    <source>
        <dbReference type="EMBL" id="AQQ71881.1"/>
    </source>
</evidence>
<keyword evidence="2" id="KW-1185">Reference proteome</keyword>
<proteinExistence type="predicted"/>
<dbReference type="OrthoDB" id="443235at2"/>
<evidence type="ECO:0000313" key="2">
    <source>
        <dbReference type="Proteomes" id="UP000188181"/>
    </source>
</evidence>
<name>A0A1Q2MGR6_9BACT</name>
<gene>
    <name evidence="1" type="ORF">SMSP2_02260</name>
</gene>
<organism evidence="1 2">
    <name type="scientific">Limihaloglobus sulfuriphilus</name>
    <dbReference type="NCBI Taxonomy" id="1851148"/>
    <lineage>
        <taxon>Bacteria</taxon>
        <taxon>Pseudomonadati</taxon>
        <taxon>Planctomycetota</taxon>
        <taxon>Phycisphaerae</taxon>
        <taxon>Sedimentisphaerales</taxon>
        <taxon>Sedimentisphaeraceae</taxon>
        <taxon>Limihaloglobus</taxon>
    </lineage>
</organism>